<dbReference type="OrthoDB" id="10420770at2759"/>
<evidence type="ECO:0000256" key="1">
    <source>
        <dbReference type="SAM" id="Phobius"/>
    </source>
</evidence>
<dbReference type="Proteomes" id="UP000283895">
    <property type="component" value="Unassembled WGS sequence"/>
</dbReference>
<comment type="caution">
    <text evidence="2">The sequence shown here is derived from an EMBL/GenBank/DDBJ whole genome shotgun (WGS) entry which is preliminary data.</text>
</comment>
<proteinExistence type="predicted"/>
<organism evidence="2 3">
    <name type="scientific">Cytospora schulzeri</name>
    <dbReference type="NCBI Taxonomy" id="448051"/>
    <lineage>
        <taxon>Eukaryota</taxon>
        <taxon>Fungi</taxon>
        <taxon>Dikarya</taxon>
        <taxon>Ascomycota</taxon>
        <taxon>Pezizomycotina</taxon>
        <taxon>Sordariomycetes</taxon>
        <taxon>Sordariomycetidae</taxon>
        <taxon>Diaporthales</taxon>
        <taxon>Cytosporaceae</taxon>
        <taxon>Cytospora</taxon>
    </lineage>
</organism>
<feature type="transmembrane region" description="Helical" evidence="1">
    <location>
        <begin position="54"/>
        <end position="77"/>
    </location>
</feature>
<name>A0A423X6A2_9PEZI</name>
<evidence type="ECO:0000313" key="3">
    <source>
        <dbReference type="Proteomes" id="UP000283895"/>
    </source>
</evidence>
<keyword evidence="1" id="KW-1133">Transmembrane helix</keyword>
<keyword evidence="1" id="KW-0812">Transmembrane</keyword>
<evidence type="ECO:0000313" key="2">
    <source>
        <dbReference type="EMBL" id="ROW11412.1"/>
    </source>
</evidence>
<keyword evidence="1" id="KW-0472">Membrane</keyword>
<sequence length="139" mass="15479">MAGFEPTDSTVVGFGTLSLILIFTDIYLQFEFLEAIDEVDPRPRRFRVGSSMSLTVAYLLACLPFATSLYACLWFLVCGNFVFNVGCFMEMRFELFRRTVDVFVDGHGISISWEVPDEVQVAVMAGIIGGSLLVQEAII</sequence>
<accession>A0A423X6A2</accession>
<protein>
    <submittedName>
        <fullName evidence="2">Uncharacterized protein</fullName>
    </submittedName>
</protein>
<dbReference type="AlphaFoldDB" id="A0A423X6A2"/>
<keyword evidence="3" id="KW-1185">Reference proteome</keyword>
<reference evidence="2 3" key="1">
    <citation type="submission" date="2015-09" db="EMBL/GenBank/DDBJ databases">
        <title>Host preference determinants of Valsa canker pathogens revealed by comparative genomics.</title>
        <authorList>
            <person name="Yin Z."/>
            <person name="Huang L."/>
        </authorList>
    </citation>
    <scope>NUCLEOTIDE SEQUENCE [LARGE SCALE GENOMIC DNA]</scope>
    <source>
        <strain evidence="2 3">03-1</strain>
    </source>
</reference>
<feature type="transmembrane region" description="Helical" evidence="1">
    <location>
        <begin position="12"/>
        <end position="33"/>
    </location>
</feature>
<gene>
    <name evidence="2" type="ORF">VMCG_01396</name>
</gene>
<dbReference type="EMBL" id="LKEA01000002">
    <property type="protein sequence ID" value="ROW11412.1"/>
    <property type="molecule type" value="Genomic_DNA"/>
</dbReference>